<dbReference type="PANTHER" id="PTHR43377">
    <property type="entry name" value="BILIVERDIN REDUCTASE A"/>
    <property type="match status" value="1"/>
</dbReference>
<evidence type="ECO:0000313" key="2">
    <source>
        <dbReference type="EMBL" id="SVB44240.1"/>
    </source>
</evidence>
<feature type="domain" description="Gfo/Idh/MocA-like oxidoreductase N-terminal" evidence="1">
    <location>
        <begin position="227"/>
        <end position="341"/>
    </location>
</feature>
<dbReference type="GO" id="GO:0000166">
    <property type="term" value="F:nucleotide binding"/>
    <property type="evidence" value="ECO:0007669"/>
    <property type="project" value="InterPro"/>
</dbReference>
<dbReference type="SUPFAM" id="SSF53448">
    <property type="entry name" value="Nucleotide-diphospho-sugar transferases"/>
    <property type="match status" value="1"/>
</dbReference>
<reference evidence="2" key="1">
    <citation type="submission" date="2018-05" db="EMBL/GenBank/DDBJ databases">
        <authorList>
            <person name="Lanie J.A."/>
            <person name="Ng W.-L."/>
            <person name="Kazmierczak K.M."/>
            <person name="Andrzejewski T.M."/>
            <person name="Davidsen T.M."/>
            <person name="Wayne K.J."/>
            <person name="Tettelin H."/>
            <person name="Glass J.I."/>
            <person name="Rusch D."/>
            <person name="Podicherti R."/>
            <person name="Tsui H.-C.T."/>
            <person name="Winkler M.E."/>
        </authorList>
    </citation>
    <scope>NUCLEOTIDE SEQUENCE</scope>
</reference>
<sequence>MIDRLKLAKNVDEIIICTSTSKQDRTLGELAKKNNVKCFFGDPDDVLERLLGAADEFGLDYILNITADCPFADPSYADRIVEEYLESDADLIRQFDLPHGVFSYGIKLEALRKVVELKDSSDTEVWGRYFTDTGFFNVLDLDVNDKHHFRPGLRMTLDYPEDFKFFQAVFDALYIEDEVFSLTSILNFLDANPEVIELNKNCGLKFKKRFITQSEPMLKKVNKVKTALIVGSGSIGQRHIRNLKKIGISDIITLRSKKGHYKKLPKDLQVIEVDSWDDAIEKKPDIAVISNPTSLHLEAALTISKHVKGVFIEKPLSNSLDKSQELIDTLNEKKVVSFVGHNLMFHPIIKKIIKFYDEND</sequence>
<dbReference type="Pfam" id="PF01408">
    <property type="entry name" value="GFO_IDH_MocA"/>
    <property type="match status" value="1"/>
</dbReference>
<accession>A0A382E0L8</accession>
<dbReference type="InterPro" id="IPR000683">
    <property type="entry name" value="Gfo/Idh/MocA-like_OxRdtase_N"/>
</dbReference>
<dbReference type="InterPro" id="IPR029044">
    <property type="entry name" value="Nucleotide-diphossugar_trans"/>
</dbReference>
<organism evidence="2">
    <name type="scientific">marine metagenome</name>
    <dbReference type="NCBI Taxonomy" id="408172"/>
    <lineage>
        <taxon>unclassified sequences</taxon>
        <taxon>metagenomes</taxon>
        <taxon>ecological metagenomes</taxon>
    </lineage>
</organism>
<dbReference type="EMBL" id="UINC01042085">
    <property type="protein sequence ID" value="SVB44240.1"/>
    <property type="molecule type" value="Genomic_DNA"/>
</dbReference>
<feature type="non-terminal residue" evidence="2">
    <location>
        <position position="360"/>
    </location>
</feature>
<dbReference type="InterPro" id="IPR003329">
    <property type="entry name" value="Cytidylyl_trans"/>
</dbReference>
<gene>
    <name evidence="2" type="ORF">METZ01_LOCUS197094</name>
</gene>
<protein>
    <recommendedName>
        <fullName evidence="1">Gfo/Idh/MocA-like oxidoreductase N-terminal domain-containing protein</fullName>
    </recommendedName>
</protein>
<dbReference type="AlphaFoldDB" id="A0A382E0L8"/>
<dbReference type="PANTHER" id="PTHR43377:SF1">
    <property type="entry name" value="BILIVERDIN REDUCTASE A"/>
    <property type="match status" value="1"/>
</dbReference>
<name>A0A382E0L8_9ZZZZ</name>
<dbReference type="Pfam" id="PF02348">
    <property type="entry name" value="CTP_transf_3"/>
    <property type="match status" value="1"/>
</dbReference>
<evidence type="ECO:0000259" key="1">
    <source>
        <dbReference type="Pfam" id="PF01408"/>
    </source>
</evidence>
<proteinExistence type="predicted"/>
<dbReference type="Gene3D" id="3.90.550.10">
    <property type="entry name" value="Spore Coat Polysaccharide Biosynthesis Protein SpsA, Chain A"/>
    <property type="match status" value="1"/>
</dbReference>
<dbReference type="InterPro" id="IPR036291">
    <property type="entry name" value="NAD(P)-bd_dom_sf"/>
</dbReference>
<dbReference type="SUPFAM" id="SSF51735">
    <property type="entry name" value="NAD(P)-binding Rossmann-fold domains"/>
    <property type="match status" value="1"/>
</dbReference>
<dbReference type="InterPro" id="IPR051450">
    <property type="entry name" value="Gfo/Idh/MocA_Oxidoreductases"/>
</dbReference>
<dbReference type="Gene3D" id="3.40.50.720">
    <property type="entry name" value="NAD(P)-binding Rossmann-like Domain"/>
    <property type="match status" value="1"/>
</dbReference>